<protein>
    <submittedName>
        <fullName evidence="2">Uncharacterized protein</fullName>
    </submittedName>
</protein>
<dbReference type="OrthoDB" id="5428081at2759"/>
<dbReference type="AlphaFoldDB" id="A0A084G6Q3"/>
<dbReference type="EMBL" id="JOWA01000097">
    <property type="protein sequence ID" value="KEZ43015.1"/>
    <property type="molecule type" value="Genomic_DNA"/>
</dbReference>
<keyword evidence="1" id="KW-0472">Membrane</keyword>
<name>A0A084G6Q3_PSEDA</name>
<sequence>MSKPVVTSGHKIRSAIRATGVAIIVIAGTWWGAGLRTNQDFEKEKNRILEAPVEEKIAVLEAQKRHLYSQQELLQRKLDTFHARVKEREAAAARRKAAEEADQSKRWP</sequence>
<organism evidence="2 3">
    <name type="scientific">Pseudallescheria apiosperma</name>
    <name type="common">Scedosporium apiospermum</name>
    <dbReference type="NCBI Taxonomy" id="563466"/>
    <lineage>
        <taxon>Eukaryota</taxon>
        <taxon>Fungi</taxon>
        <taxon>Dikarya</taxon>
        <taxon>Ascomycota</taxon>
        <taxon>Pezizomycotina</taxon>
        <taxon>Sordariomycetes</taxon>
        <taxon>Hypocreomycetidae</taxon>
        <taxon>Microascales</taxon>
        <taxon>Microascaceae</taxon>
        <taxon>Scedosporium</taxon>
    </lineage>
</organism>
<reference evidence="2 3" key="1">
    <citation type="journal article" date="2014" name="Genome Announc.">
        <title>Draft genome sequence of the pathogenic fungus Scedosporium apiospermum.</title>
        <authorList>
            <person name="Vandeputte P."/>
            <person name="Ghamrawi S."/>
            <person name="Rechenmann M."/>
            <person name="Iltis A."/>
            <person name="Giraud S."/>
            <person name="Fleury M."/>
            <person name="Thornton C."/>
            <person name="Delhaes L."/>
            <person name="Meyer W."/>
            <person name="Papon N."/>
            <person name="Bouchara J.P."/>
        </authorList>
    </citation>
    <scope>NUCLEOTIDE SEQUENCE [LARGE SCALE GENOMIC DNA]</scope>
    <source>
        <strain evidence="2 3">IHEM 14462</strain>
    </source>
</reference>
<evidence type="ECO:0000256" key="1">
    <source>
        <dbReference type="SAM" id="Phobius"/>
    </source>
</evidence>
<accession>A0A084G6Q3</accession>
<evidence type="ECO:0000313" key="2">
    <source>
        <dbReference type="EMBL" id="KEZ43015.1"/>
    </source>
</evidence>
<keyword evidence="3" id="KW-1185">Reference proteome</keyword>
<dbReference type="OMA" id="WESPYDE"/>
<dbReference type="Proteomes" id="UP000028545">
    <property type="component" value="Unassembled WGS sequence"/>
</dbReference>
<dbReference type="KEGG" id="sapo:SAPIO_CDS5087"/>
<keyword evidence="1" id="KW-1133">Transmembrane helix</keyword>
<evidence type="ECO:0000313" key="3">
    <source>
        <dbReference type="Proteomes" id="UP000028545"/>
    </source>
</evidence>
<dbReference type="HOGENOM" id="CLU_158092_2_1_1"/>
<gene>
    <name evidence="2" type="ORF">SAPIO_CDS5087</name>
</gene>
<feature type="transmembrane region" description="Helical" evidence="1">
    <location>
        <begin position="12"/>
        <end position="33"/>
    </location>
</feature>
<dbReference type="GeneID" id="27724159"/>
<dbReference type="VEuPathDB" id="FungiDB:SAPIO_CDS5087"/>
<proteinExistence type="predicted"/>
<dbReference type="RefSeq" id="XP_016642814.1">
    <property type="nucleotide sequence ID" value="XM_016787483.1"/>
</dbReference>
<keyword evidence="1" id="KW-0812">Transmembrane</keyword>
<comment type="caution">
    <text evidence="2">The sequence shown here is derived from an EMBL/GenBank/DDBJ whole genome shotgun (WGS) entry which is preliminary data.</text>
</comment>